<evidence type="ECO:0000259" key="3">
    <source>
        <dbReference type="SMART" id="SM01008"/>
    </source>
</evidence>
<dbReference type="Pfam" id="PF01315">
    <property type="entry name" value="Ald_Xan_dh_C"/>
    <property type="match status" value="1"/>
</dbReference>
<dbReference type="InterPro" id="IPR036856">
    <property type="entry name" value="Ald_Oxase/Xan_DH_a/b_sf"/>
</dbReference>
<sequence length="774" mass="82641">MRKFAVGQAVRRREDDRFLRGAGSYIDDIVLPGEARGVVVRSPHAHARIVSIDTAQAEGMPGVVKVFTARDVEAAGLGTIPSVTKIDGMDEAGVRLPPRHALTGDVVRYVGDPVAFVVAETREEAQAAAEMVEVDYEALPEVASLAHALDGDAPVIWPQLDAGNLCFHFRKGDAAAVDEAFAKADRISAVDLRNNRLVPNAMEPRGSIGDYDAEAEQYVLRMSGQAVHGQRAQLANAVFKVDPERIRVIAPDVGGGFGAKNFVYPENILVLMAARALARPVKWIAERGENFLAETHGRDHLTRAELALDAEGHFLALRVRTLANMGAYLSSYAAIIPSQASWIPMGGNYAIPAIDMDVRAVFTNTVPVDAYRGAGRPESAYVMERLVDVAAHDTGIDPFELRRRNFISSFPYRTALGAEIDCGDFADMLDRAARAADRDGFAGRRAASRERGRLRGLGISSYLEVTLGGPSDEAELRFDDDGGVTLLVGTQSTGQGHETAYVQLVATELGLPEEKIRYLQADTGQIPTGGGHGGSRSLMIGGSAVFRTAGEVRDKGRRAAAHLLEAGEADLEFADGVYSVVGTDHSIGLLDVEARLREAGSLPEGVPETLTSRMGFTRPAVNYPNGCHICEVEVDPETGVVSLENYTVVDDFGRIVNPLIAEGQVIGGTVQGIGQALLEEAVYDTDSGQLMTGSFMDYCMPRADDFCGISVTFNEDIPSKTNPLGVKGAGEAGATGAPPAVVNAIVDALKDRGVRHLDMPLTPEKVWRAAAGIG</sequence>
<dbReference type="InterPro" id="IPR037165">
    <property type="entry name" value="AldOxase/xan_DH_Mopterin-bd_sf"/>
</dbReference>
<dbReference type="PANTHER" id="PTHR11908">
    <property type="entry name" value="XANTHINE DEHYDROGENASE"/>
    <property type="match status" value="1"/>
</dbReference>
<dbReference type="Gene3D" id="3.30.365.10">
    <property type="entry name" value="Aldehyde oxidase/xanthine dehydrogenase, molybdopterin binding domain"/>
    <property type="match status" value="4"/>
</dbReference>
<dbReference type="Pfam" id="PF20256">
    <property type="entry name" value="MoCoBD_2"/>
    <property type="match status" value="1"/>
</dbReference>
<keyword evidence="2" id="KW-0560">Oxidoreductase</keyword>
<accession>A0A7S8C6F0</accession>
<name>A0A7S8C6F0_9HYPH</name>
<dbReference type="KEGG" id="kmn:HW532_17085"/>
<dbReference type="GO" id="GO:0005506">
    <property type="term" value="F:iron ion binding"/>
    <property type="evidence" value="ECO:0007669"/>
    <property type="project" value="InterPro"/>
</dbReference>
<proteinExistence type="predicted"/>
<dbReference type="InterPro" id="IPR046867">
    <property type="entry name" value="AldOxase/xan_DH_MoCoBD2"/>
</dbReference>
<dbReference type="InterPro" id="IPR008274">
    <property type="entry name" value="AldOxase/xan_DH_MoCoBD1"/>
</dbReference>
<organism evidence="4 5">
    <name type="scientific">Kaustia mangrovi</name>
    <dbReference type="NCBI Taxonomy" id="2593653"/>
    <lineage>
        <taxon>Bacteria</taxon>
        <taxon>Pseudomonadati</taxon>
        <taxon>Pseudomonadota</taxon>
        <taxon>Alphaproteobacteria</taxon>
        <taxon>Hyphomicrobiales</taxon>
        <taxon>Parvibaculaceae</taxon>
        <taxon>Kaustia</taxon>
    </lineage>
</organism>
<dbReference type="InterPro" id="IPR000674">
    <property type="entry name" value="Ald_Oxase/Xan_DH_a/b"/>
</dbReference>
<feature type="domain" description="Aldehyde oxidase/xanthine dehydrogenase a/b hammerhead" evidence="3">
    <location>
        <begin position="20"/>
        <end position="140"/>
    </location>
</feature>
<gene>
    <name evidence="4" type="ORF">HW532_17085</name>
</gene>
<dbReference type="EMBL" id="CP058214">
    <property type="protein sequence ID" value="QPC44260.1"/>
    <property type="molecule type" value="Genomic_DNA"/>
</dbReference>
<evidence type="ECO:0000256" key="1">
    <source>
        <dbReference type="ARBA" id="ARBA00022505"/>
    </source>
</evidence>
<dbReference type="SUPFAM" id="SSF56003">
    <property type="entry name" value="Molybdenum cofactor-binding domain"/>
    <property type="match status" value="1"/>
</dbReference>
<evidence type="ECO:0000313" key="4">
    <source>
        <dbReference type="EMBL" id="QPC44260.1"/>
    </source>
</evidence>
<dbReference type="Pfam" id="PF02738">
    <property type="entry name" value="MoCoBD_1"/>
    <property type="match status" value="1"/>
</dbReference>
<dbReference type="SMART" id="SM01008">
    <property type="entry name" value="Ald_Xan_dh_C"/>
    <property type="match status" value="1"/>
</dbReference>
<keyword evidence="5" id="KW-1185">Reference proteome</keyword>
<dbReference type="SUPFAM" id="SSF54665">
    <property type="entry name" value="CO dehydrogenase molybdoprotein N-domain-like"/>
    <property type="match status" value="1"/>
</dbReference>
<dbReference type="PANTHER" id="PTHR11908:SF132">
    <property type="entry name" value="ALDEHYDE OXIDASE 1-RELATED"/>
    <property type="match status" value="1"/>
</dbReference>
<dbReference type="AlphaFoldDB" id="A0A7S8C6F0"/>
<dbReference type="GO" id="GO:0016491">
    <property type="term" value="F:oxidoreductase activity"/>
    <property type="evidence" value="ECO:0007669"/>
    <property type="project" value="UniProtKB-KW"/>
</dbReference>
<dbReference type="RefSeq" id="WP_213161628.1">
    <property type="nucleotide sequence ID" value="NZ_CP058214.1"/>
</dbReference>
<dbReference type="Gene3D" id="3.90.1170.50">
    <property type="entry name" value="Aldehyde oxidase/xanthine dehydrogenase, a/b hammerhead"/>
    <property type="match status" value="1"/>
</dbReference>
<reference evidence="4 5" key="1">
    <citation type="submission" date="2020-06" db="EMBL/GenBank/DDBJ databases">
        <title>Genome sequence of 2 isolates from Red Sea Mangroves.</title>
        <authorList>
            <person name="Sefrji F."/>
            <person name="Michoud G."/>
            <person name="Merlino G."/>
            <person name="Daffonchio D."/>
        </authorList>
    </citation>
    <scope>NUCLEOTIDE SEQUENCE [LARGE SCALE GENOMIC DNA]</scope>
    <source>
        <strain evidence="4 5">R1DC25</strain>
    </source>
</reference>
<dbReference type="Proteomes" id="UP000593594">
    <property type="component" value="Chromosome"/>
</dbReference>
<evidence type="ECO:0000313" key="5">
    <source>
        <dbReference type="Proteomes" id="UP000593594"/>
    </source>
</evidence>
<protein>
    <submittedName>
        <fullName evidence="4">Xanthine dehydrogenase family protein molybdopterin-binding subunit</fullName>
    </submittedName>
</protein>
<evidence type="ECO:0000256" key="2">
    <source>
        <dbReference type="ARBA" id="ARBA00023002"/>
    </source>
</evidence>
<dbReference type="InterPro" id="IPR016208">
    <property type="entry name" value="Ald_Oxase/xanthine_DH-like"/>
</dbReference>
<keyword evidence="1" id="KW-0500">Molybdenum</keyword>